<dbReference type="Pfam" id="PF00501">
    <property type="entry name" value="AMP-binding"/>
    <property type="match status" value="1"/>
</dbReference>
<organism evidence="2 3">
    <name type="scientific">Peribacillus frigoritolerans</name>
    <dbReference type="NCBI Taxonomy" id="450367"/>
    <lineage>
        <taxon>Bacteria</taxon>
        <taxon>Bacillati</taxon>
        <taxon>Bacillota</taxon>
        <taxon>Bacilli</taxon>
        <taxon>Bacillales</taxon>
        <taxon>Bacillaceae</taxon>
        <taxon>Peribacillus</taxon>
    </lineage>
</organism>
<protein>
    <submittedName>
        <fullName evidence="2">AMP-binding protein</fullName>
    </submittedName>
</protein>
<name>A0A941FI90_9BACI</name>
<evidence type="ECO:0000313" key="3">
    <source>
        <dbReference type="Proteomes" id="UP000680045"/>
    </source>
</evidence>
<dbReference type="GO" id="GO:0005829">
    <property type="term" value="C:cytosol"/>
    <property type="evidence" value="ECO:0007669"/>
    <property type="project" value="TreeGrafter"/>
</dbReference>
<dbReference type="Proteomes" id="UP000680045">
    <property type="component" value="Unassembled WGS sequence"/>
</dbReference>
<gene>
    <name evidence="2" type="ORF">KEH51_17135</name>
</gene>
<dbReference type="AlphaFoldDB" id="A0A941FI90"/>
<dbReference type="PROSITE" id="PS00455">
    <property type="entry name" value="AMP_BINDING"/>
    <property type="match status" value="1"/>
</dbReference>
<dbReference type="PANTHER" id="PTHR45527:SF14">
    <property type="entry name" value="PLIPASTATIN SYNTHASE SUBUNIT B"/>
    <property type="match status" value="1"/>
</dbReference>
<reference evidence="2" key="1">
    <citation type="submission" date="2021-04" db="EMBL/GenBank/DDBJ databases">
        <title>Whole genome sequencing of Enterococci isolates from hospitalized patients.</title>
        <authorList>
            <person name="Ogoti B.M."/>
            <person name="Onyambu F.G."/>
        </authorList>
    </citation>
    <scope>NUCLEOTIDE SEQUENCE</scope>
    <source>
        <strain evidence="2">242</strain>
    </source>
</reference>
<dbReference type="PANTHER" id="PTHR45527">
    <property type="entry name" value="NONRIBOSOMAL PEPTIDE SYNTHETASE"/>
    <property type="match status" value="1"/>
</dbReference>
<evidence type="ECO:0000313" key="2">
    <source>
        <dbReference type="EMBL" id="MBR8645283.1"/>
    </source>
</evidence>
<feature type="domain" description="AMP-dependent synthetase/ligase" evidence="1">
    <location>
        <begin position="9"/>
        <end position="75"/>
    </location>
</feature>
<dbReference type="GO" id="GO:0043041">
    <property type="term" value="P:amino acid activation for nonribosomal peptide biosynthetic process"/>
    <property type="evidence" value="ECO:0007669"/>
    <property type="project" value="TreeGrafter"/>
</dbReference>
<dbReference type="GO" id="GO:0044550">
    <property type="term" value="P:secondary metabolite biosynthetic process"/>
    <property type="evidence" value="ECO:0007669"/>
    <property type="project" value="TreeGrafter"/>
</dbReference>
<accession>A0A941FI90</accession>
<sequence>MTGENVHTLIEPEDPAYIIFTSGSTGKPKGVCVSHENVMNLFYGCDDLFEFTNKDKWTFFHSYAFDFSVWEMWGLGYMAEKLLWFHLKKAEIQYPLLNY</sequence>
<dbReference type="SUPFAM" id="SSF56801">
    <property type="entry name" value="Acetyl-CoA synthetase-like"/>
    <property type="match status" value="1"/>
</dbReference>
<dbReference type="GO" id="GO:0031177">
    <property type="term" value="F:phosphopantetheine binding"/>
    <property type="evidence" value="ECO:0007669"/>
    <property type="project" value="TreeGrafter"/>
</dbReference>
<dbReference type="InterPro" id="IPR020845">
    <property type="entry name" value="AMP-binding_CS"/>
</dbReference>
<dbReference type="InterPro" id="IPR020459">
    <property type="entry name" value="AMP-binding"/>
</dbReference>
<dbReference type="PRINTS" id="PR00154">
    <property type="entry name" value="AMPBINDING"/>
</dbReference>
<dbReference type="EMBL" id="JAGTPW010000031">
    <property type="protein sequence ID" value="MBR8645283.1"/>
    <property type="molecule type" value="Genomic_DNA"/>
</dbReference>
<comment type="caution">
    <text evidence="2">The sequence shown here is derived from an EMBL/GenBank/DDBJ whole genome shotgun (WGS) entry which is preliminary data.</text>
</comment>
<dbReference type="InterPro" id="IPR000873">
    <property type="entry name" value="AMP-dep_synth/lig_dom"/>
</dbReference>
<evidence type="ECO:0000259" key="1">
    <source>
        <dbReference type="Pfam" id="PF00501"/>
    </source>
</evidence>
<dbReference type="InterPro" id="IPR042099">
    <property type="entry name" value="ANL_N_sf"/>
</dbReference>
<dbReference type="Gene3D" id="3.40.50.12780">
    <property type="entry name" value="N-terminal domain of ligase-like"/>
    <property type="match status" value="1"/>
</dbReference>
<proteinExistence type="predicted"/>